<keyword evidence="1" id="KW-1133">Transmembrane helix</keyword>
<organism evidence="2 3">
    <name type="scientific">Phormidesmis priestleyi Ana</name>
    <dbReference type="NCBI Taxonomy" id="1666911"/>
    <lineage>
        <taxon>Bacteria</taxon>
        <taxon>Bacillati</taxon>
        <taxon>Cyanobacteriota</taxon>
        <taxon>Cyanophyceae</taxon>
        <taxon>Leptolyngbyales</taxon>
        <taxon>Leptolyngbyaceae</taxon>
        <taxon>Phormidesmis</taxon>
    </lineage>
</organism>
<keyword evidence="1" id="KW-0812">Transmembrane</keyword>
<evidence type="ECO:0000313" key="2">
    <source>
        <dbReference type="EMBL" id="KPQ35753.1"/>
    </source>
</evidence>
<protein>
    <recommendedName>
        <fullName evidence="4">DUF3285 domain-containing protein</fullName>
    </recommendedName>
</protein>
<gene>
    <name evidence="2" type="ORF">HLUCCA11_09300</name>
</gene>
<reference evidence="2 3" key="1">
    <citation type="submission" date="2015-09" db="EMBL/GenBank/DDBJ databases">
        <title>Identification and resolution of microdiversity through metagenomic sequencing of parallel consortia.</title>
        <authorList>
            <person name="Nelson W.C."/>
            <person name="Romine M.F."/>
            <person name="Lindemann S.R."/>
        </authorList>
    </citation>
    <scope>NUCLEOTIDE SEQUENCE [LARGE SCALE GENOMIC DNA]</scope>
    <source>
        <strain evidence="2">Ana</strain>
    </source>
</reference>
<dbReference type="STRING" id="1666911.HLUCCA11_09300"/>
<evidence type="ECO:0000313" key="3">
    <source>
        <dbReference type="Proteomes" id="UP000050465"/>
    </source>
</evidence>
<dbReference type="Proteomes" id="UP000050465">
    <property type="component" value="Unassembled WGS sequence"/>
</dbReference>
<evidence type="ECO:0008006" key="4">
    <source>
        <dbReference type="Google" id="ProtNLM"/>
    </source>
</evidence>
<sequence>MTHDKLIATEETLKNSASNLNEPPPSYVKLAMRNMVKKGGKSLYHFFLSSVALLTLFIGLAYLTR</sequence>
<name>A0A0P7ZLD8_9CYAN</name>
<evidence type="ECO:0000256" key="1">
    <source>
        <dbReference type="SAM" id="Phobius"/>
    </source>
</evidence>
<accession>A0A0P7ZLD8</accession>
<dbReference type="AlphaFoldDB" id="A0A0P7ZLD8"/>
<dbReference type="EMBL" id="LJZR01000010">
    <property type="protein sequence ID" value="KPQ35753.1"/>
    <property type="molecule type" value="Genomic_DNA"/>
</dbReference>
<comment type="caution">
    <text evidence="2">The sequence shown here is derived from an EMBL/GenBank/DDBJ whole genome shotgun (WGS) entry which is preliminary data.</text>
</comment>
<dbReference type="Pfam" id="PF11688">
    <property type="entry name" value="DUF3285"/>
    <property type="match status" value="1"/>
</dbReference>
<feature type="transmembrane region" description="Helical" evidence="1">
    <location>
        <begin position="43"/>
        <end position="63"/>
    </location>
</feature>
<dbReference type="PATRIC" id="fig|1666911.3.peg.655"/>
<proteinExistence type="predicted"/>
<keyword evidence="1" id="KW-0472">Membrane</keyword>
<dbReference type="InterPro" id="IPR021702">
    <property type="entry name" value="DUF3285"/>
</dbReference>